<keyword evidence="2" id="KW-0472">Membrane</keyword>
<gene>
    <name evidence="3" type="ORF">PGO_000265</name>
</gene>
<keyword evidence="4" id="KW-1185">Reference proteome</keyword>
<feature type="compositionally biased region" description="Basic and acidic residues" evidence="1">
    <location>
        <begin position="250"/>
        <end position="266"/>
    </location>
</feature>
<comment type="caution">
    <text evidence="3">The sequence shown here is derived from an EMBL/GenBank/DDBJ whole genome shotgun (WGS) entry which is preliminary data.</text>
</comment>
<organism evidence="3 4">
    <name type="scientific">Plasmodium gonderi</name>
    <dbReference type="NCBI Taxonomy" id="77519"/>
    <lineage>
        <taxon>Eukaryota</taxon>
        <taxon>Sar</taxon>
        <taxon>Alveolata</taxon>
        <taxon>Apicomplexa</taxon>
        <taxon>Aconoidasida</taxon>
        <taxon>Haemosporida</taxon>
        <taxon>Plasmodiidae</taxon>
        <taxon>Plasmodium</taxon>
        <taxon>Plasmodium (Plasmodium)</taxon>
    </lineage>
</organism>
<dbReference type="AlphaFoldDB" id="A0A1Y1JNA3"/>
<evidence type="ECO:0000313" key="3">
    <source>
        <dbReference type="EMBL" id="GAW83951.1"/>
    </source>
</evidence>
<evidence type="ECO:0000256" key="1">
    <source>
        <dbReference type="SAM" id="MobiDB-lite"/>
    </source>
</evidence>
<keyword evidence="2" id="KW-0812">Transmembrane</keyword>
<reference evidence="4" key="1">
    <citation type="submission" date="2017-04" db="EMBL/GenBank/DDBJ databases">
        <title>Plasmodium gonderi genome.</title>
        <authorList>
            <person name="Arisue N."/>
            <person name="Honma H."/>
            <person name="Kawai S."/>
            <person name="Tougan T."/>
            <person name="Tanabe K."/>
            <person name="Horii T."/>
        </authorList>
    </citation>
    <scope>NUCLEOTIDE SEQUENCE [LARGE SCALE GENOMIC DNA]</scope>
    <source>
        <strain evidence="4">ATCC 30045</strain>
    </source>
</reference>
<feature type="transmembrane region" description="Helical" evidence="2">
    <location>
        <begin position="320"/>
        <end position="341"/>
    </location>
</feature>
<dbReference type="InterPro" id="IPR008780">
    <property type="entry name" value="Plasmodium_Vir"/>
</dbReference>
<feature type="region of interest" description="Disordered" evidence="1">
    <location>
        <begin position="249"/>
        <end position="270"/>
    </location>
</feature>
<dbReference type="RefSeq" id="XP_028546540.1">
    <property type="nucleotide sequence ID" value="XM_028690739.1"/>
</dbReference>
<dbReference type="EMBL" id="BDQF01000038">
    <property type="protein sequence ID" value="GAW83951.1"/>
    <property type="molecule type" value="Genomic_DNA"/>
</dbReference>
<proteinExistence type="predicted"/>
<evidence type="ECO:0000256" key="2">
    <source>
        <dbReference type="SAM" id="Phobius"/>
    </source>
</evidence>
<evidence type="ECO:0000313" key="4">
    <source>
        <dbReference type="Proteomes" id="UP000195521"/>
    </source>
</evidence>
<dbReference type="GeneID" id="39744759"/>
<keyword evidence="2" id="KW-1133">Transmembrane helix</keyword>
<dbReference type="Pfam" id="PF05795">
    <property type="entry name" value="Plasmodium_Vir"/>
    <property type="match status" value="1"/>
</dbReference>
<name>A0A1Y1JNA3_PLAGO</name>
<protein>
    <submittedName>
        <fullName evidence="3">Variable surface protein</fullName>
    </submittedName>
</protein>
<sequence length="394" mass="46382">MEKKNIQNILKAYFENDTLGLPSAQFYKKLDRHLFNYNNVNSRLKQNELKVYYNICELFNTTHRNDLYRRLCSVLLWNLSTASTIINEENNVYNNCELLNYWIYSRLSWIYKRMSGPITDKFGKLQLLWNSLVETPIYSSFYNKCSPKFKILYQRNWMQRKELYDYCIDYETILSISKNYKDKRNIIIEYFNRKTNLYNEYNKYCNEQQYNNNCPEFFSKCKESSPSNALAQINHYIEAEKGIPENSAVKSKDTFSGHKSTERENSVEVQSDAIDAKESDGHFISFDVLAPADDSLLTLYGIDEFADLFINRGGSSIIKILGKAFLGLILFTLLSSILYKFTPIGIRLRKIFGQKKNIISDVYRSKNMLFDYSSEPCNPKYMNREDHCVGYHSE</sequence>
<dbReference type="Proteomes" id="UP000195521">
    <property type="component" value="Unassembled WGS sequence"/>
</dbReference>
<accession>A0A1Y1JNA3</accession>
<dbReference type="OMA" id="YNICELF"/>